<dbReference type="Pfam" id="PF00378">
    <property type="entry name" value="ECH_1"/>
    <property type="match status" value="1"/>
</dbReference>
<gene>
    <name evidence="8" type="ORF">BHQ17_00840</name>
</gene>
<evidence type="ECO:0008006" key="10">
    <source>
        <dbReference type="Google" id="ProtNLM"/>
    </source>
</evidence>
<dbReference type="EMBL" id="MIGZ01000003">
    <property type="protein sequence ID" value="ODQ96414.1"/>
    <property type="molecule type" value="Genomic_DNA"/>
</dbReference>
<protein>
    <recommendedName>
        <fullName evidence="10">Enoyl-CoA hydratase</fullName>
    </recommendedName>
</protein>
<evidence type="ECO:0000256" key="6">
    <source>
        <dbReference type="ARBA" id="ARBA00023717"/>
    </source>
</evidence>
<accession>A0A1E3S2W6</accession>
<evidence type="ECO:0000256" key="5">
    <source>
        <dbReference type="ARBA" id="ARBA00023709"/>
    </source>
</evidence>
<dbReference type="PANTHER" id="PTHR11941:SF54">
    <property type="entry name" value="ENOYL-COA HYDRATASE, MITOCHONDRIAL"/>
    <property type="match status" value="1"/>
</dbReference>
<evidence type="ECO:0000256" key="4">
    <source>
        <dbReference type="ARBA" id="ARBA00023098"/>
    </source>
</evidence>
<dbReference type="SUPFAM" id="SSF52096">
    <property type="entry name" value="ClpP/crotonase"/>
    <property type="match status" value="1"/>
</dbReference>
<dbReference type="CDD" id="cd06558">
    <property type="entry name" value="crotonase-like"/>
    <property type="match status" value="1"/>
</dbReference>
<comment type="catalytic activity">
    <reaction evidence="6">
        <text>a 4-saturated-(3S)-3-hydroxyacyl-CoA = a (3E)-enoyl-CoA + H2O</text>
        <dbReference type="Rhea" id="RHEA:20724"/>
        <dbReference type="ChEBI" id="CHEBI:15377"/>
        <dbReference type="ChEBI" id="CHEBI:58521"/>
        <dbReference type="ChEBI" id="CHEBI:137480"/>
        <dbReference type="EC" id="4.2.1.17"/>
    </reaction>
</comment>
<dbReference type="PROSITE" id="PS00166">
    <property type="entry name" value="ENOYL_COA_HYDRATASE"/>
    <property type="match status" value="1"/>
</dbReference>
<dbReference type="GO" id="GO:0006635">
    <property type="term" value="P:fatty acid beta-oxidation"/>
    <property type="evidence" value="ECO:0007669"/>
    <property type="project" value="TreeGrafter"/>
</dbReference>
<dbReference type="Proteomes" id="UP000094243">
    <property type="component" value="Unassembled WGS sequence"/>
</dbReference>
<dbReference type="GO" id="GO:0004300">
    <property type="term" value="F:enoyl-CoA hydratase activity"/>
    <property type="evidence" value="ECO:0007669"/>
    <property type="project" value="UniProtKB-EC"/>
</dbReference>
<evidence type="ECO:0000256" key="3">
    <source>
        <dbReference type="ARBA" id="ARBA00022832"/>
    </source>
</evidence>
<sequence>MAPVRIERDGRVAHLVLDRPERRNALDEELIEGLDAAVAELESTSGIGCVVVRGEGPGFSSGIDATTLAKLATAEGLRRIRTAFVAAYDRLERLPLPTVASVHGWAIGAGFELALACDLRVVTADATLGLPETRMGVVPDVGGTGRLVALLGAGRAKELILTSAMIDGTRAGRLGIATRVTPAARLEAATSALTDELLACSTTANGLAKRIIDRAARPTWTETLDDELEAQLRCINTPEFATAHRRFLDAPGANTPQARR</sequence>
<dbReference type="InterPro" id="IPR018376">
    <property type="entry name" value="Enoyl-CoA_hyd/isom_CS"/>
</dbReference>
<reference evidence="9" key="1">
    <citation type="submission" date="2016-09" db="EMBL/GenBank/DDBJ databases">
        <authorList>
            <person name="Greninger A.L."/>
            <person name="Jerome K.R."/>
            <person name="Mcnair B."/>
            <person name="Wallis C."/>
            <person name="Fang F."/>
        </authorList>
    </citation>
    <scope>NUCLEOTIDE SEQUENCE [LARGE SCALE GENOMIC DNA]</scope>
    <source>
        <strain evidence="9">M7</strain>
    </source>
</reference>
<name>A0A1E3S2W6_9MYCO</name>
<evidence type="ECO:0000313" key="9">
    <source>
        <dbReference type="Proteomes" id="UP000094243"/>
    </source>
</evidence>
<keyword evidence="4" id="KW-0443">Lipid metabolism</keyword>
<keyword evidence="9" id="KW-1185">Reference proteome</keyword>
<proteinExistence type="inferred from homology"/>
<comment type="catalytic activity">
    <reaction evidence="5">
        <text>a (3S)-3-hydroxyacyl-CoA = a (2E)-enoyl-CoA + H2O</text>
        <dbReference type="Rhea" id="RHEA:16105"/>
        <dbReference type="ChEBI" id="CHEBI:15377"/>
        <dbReference type="ChEBI" id="CHEBI:57318"/>
        <dbReference type="ChEBI" id="CHEBI:58856"/>
        <dbReference type="EC" id="4.2.1.17"/>
    </reaction>
</comment>
<evidence type="ECO:0000256" key="2">
    <source>
        <dbReference type="ARBA" id="ARBA00005254"/>
    </source>
</evidence>
<comment type="similarity">
    <text evidence="2 7">Belongs to the enoyl-CoA hydratase/isomerase family.</text>
</comment>
<keyword evidence="3" id="KW-0276">Fatty acid metabolism</keyword>
<dbReference type="PANTHER" id="PTHR11941">
    <property type="entry name" value="ENOYL-COA HYDRATASE-RELATED"/>
    <property type="match status" value="1"/>
</dbReference>
<dbReference type="Gene3D" id="3.90.226.10">
    <property type="entry name" value="2-enoyl-CoA Hydratase, Chain A, domain 1"/>
    <property type="match status" value="1"/>
</dbReference>
<evidence type="ECO:0000256" key="1">
    <source>
        <dbReference type="ARBA" id="ARBA00002994"/>
    </source>
</evidence>
<dbReference type="InterPro" id="IPR029045">
    <property type="entry name" value="ClpP/crotonase-like_dom_sf"/>
</dbReference>
<dbReference type="RefSeq" id="WP_069403334.1">
    <property type="nucleotide sequence ID" value="NZ_MIGZ01000003.1"/>
</dbReference>
<dbReference type="InterPro" id="IPR001753">
    <property type="entry name" value="Enoyl-CoA_hydra/iso"/>
</dbReference>
<dbReference type="AlphaFoldDB" id="A0A1E3S2W6"/>
<evidence type="ECO:0000313" key="8">
    <source>
        <dbReference type="EMBL" id="ODQ96414.1"/>
    </source>
</evidence>
<comment type="caution">
    <text evidence="8">The sequence shown here is derived from an EMBL/GenBank/DDBJ whole genome shotgun (WGS) entry which is preliminary data.</text>
</comment>
<organism evidence="8 9">
    <name type="scientific">Mycolicibacterium holsaticum</name>
    <dbReference type="NCBI Taxonomy" id="152142"/>
    <lineage>
        <taxon>Bacteria</taxon>
        <taxon>Bacillati</taxon>
        <taxon>Actinomycetota</taxon>
        <taxon>Actinomycetes</taxon>
        <taxon>Mycobacteriales</taxon>
        <taxon>Mycobacteriaceae</taxon>
        <taxon>Mycolicibacterium</taxon>
    </lineage>
</organism>
<evidence type="ECO:0000256" key="7">
    <source>
        <dbReference type="RuleBase" id="RU003707"/>
    </source>
</evidence>
<comment type="function">
    <text evidence="1">Could possibly oxidize fatty acids using specific components.</text>
</comment>